<keyword evidence="10" id="KW-1185">Reference proteome</keyword>
<evidence type="ECO:0000256" key="1">
    <source>
        <dbReference type="ARBA" id="ARBA00004473"/>
    </source>
</evidence>
<dbReference type="GO" id="GO:0044732">
    <property type="term" value="C:mitotic spindle pole body"/>
    <property type="evidence" value="ECO:0007669"/>
    <property type="project" value="TreeGrafter"/>
</dbReference>
<protein>
    <recommendedName>
        <fullName evidence="8">Ima1 N-terminal domain-containing protein</fullName>
    </recommendedName>
</protein>
<feature type="domain" description="Ima1 N-terminal" evidence="8">
    <location>
        <begin position="7"/>
        <end position="140"/>
    </location>
</feature>
<accession>A0AAV9JVR3</accession>
<evidence type="ECO:0000256" key="3">
    <source>
        <dbReference type="ARBA" id="ARBA00022989"/>
    </source>
</evidence>
<dbReference type="Pfam" id="PF09779">
    <property type="entry name" value="Ima1_N"/>
    <property type="match status" value="1"/>
</dbReference>
<reference evidence="9 10" key="1">
    <citation type="submission" date="2021-11" db="EMBL/GenBank/DDBJ databases">
        <title>Black yeast isolated from Biological Soil Crust.</title>
        <authorList>
            <person name="Kurbessoian T."/>
        </authorList>
    </citation>
    <scope>NUCLEOTIDE SEQUENCE [LARGE SCALE GENOMIC DNA]</scope>
    <source>
        <strain evidence="9 10">CCFEE 5522</strain>
    </source>
</reference>
<comment type="caution">
    <text evidence="9">The sequence shown here is derived from an EMBL/GenBank/DDBJ whole genome shotgun (WGS) entry which is preliminary data.</text>
</comment>
<evidence type="ECO:0000313" key="10">
    <source>
        <dbReference type="Proteomes" id="UP001324427"/>
    </source>
</evidence>
<dbReference type="GO" id="GO:0034506">
    <property type="term" value="C:chromosome, centromeric core domain"/>
    <property type="evidence" value="ECO:0007669"/>
    <property type="project" value="TreeGrafter"/>
</dbReference>
<evidence type="ECO:0000256" key="4">
    <source>
        <dbReference type="ARBA" id="ARBA00023136"/>
    </source>
</evidence>
<feature type="compositionally biased region" description="Polar residues" evidence="6">
    <location>
        <begin position="407"/>
        <end position="416"/>
    </location>
</feature>
<dbReference type="GO" id="GO:0071765">
    <property type="term" value="P:nuclear inner membrane organization"/>
    <property type="evidence" value="ECO:0007669"/>
    <property type="project" value="InterPro"/>
</dbReference>
<name>A0AAV9JVR3_9PEZI</name>
<feature type="transmembrane region" description="Helical" evidence="7">
    <location>
        <begin position="186"/>
        <end position="208"/>
    </location>
</feature>
<feature type="transmembrane region" description="Helical" evidence="7">
    <location>
        <begin position="331"/>
        <end position="351"/>
    </location>
</feature>
<keyword evidence="5" id="KW-0539">Nucleus</keyword>
<sequence>MAFFRRIHCHFCGTRSAYSKSSGVPEFQCTSCEAVNFLDAKGNIIDTPASVAAQSQHQSAEPRPAFHTFTQDLPETLNHQHGQAFCNTCLNNQRVYLETLSNYLPDEDHPEYQKFEDALPQFKRDLEARWPQICRKCAPTAQGKINRADYYAGTQNLAVLGRKTLARRGASARGMRDDWGKWSMRVLLNLVGMVYYASLLAQVAWHAYAIFTTIFSAGTDKPTATDFAFDATPRDCVRLTLGMRFNQPCYQLLGTYMTRALITSACLLWYNPGLKAWYHHTHRMEAVTGQAEYFRMQVVMLAVRAVAYYKLSDPAVTASLTTQQLLAAHAFMMMFMAIVQWVSNLATRPVIFKLKLNMMPKPEERDVLGALAGPGDERITPQASSIPPSQLFARDRTAPFPIANLAPQRSTYQKSAIPSPPPSDETDEEGDAMGMDWQPSLQSQMPGAKIDRTFRPRLTPPKPKQQSVRSTYNHGTTQGLGWSGLRDELFGIQDNLQVDAEREQREAEERAKLRYQPPAELNPFRGRLPQAPMSMERKLRNPITQVSFKKAPVTKQQDFMSQMRSGIEQGETFAQEQEVKKQHAQARLRHREDDDEDEFSPAKLRTRGGLELKASQWRLPTDVPQATGLEDMFAGNSFRIADEPAFIGDSAKRRWQEDSSRILKVVVGVAVPIALLTVGWNVQAVRRTVCLWLVGWMEEVGY</sequence>
<dbReference type="PANTHER" id="PTHR28538">
    <property type="entry name" value="INTEGRAL INNER NUCLEAR MEMBRANE PROTEIN IMA1"/>
    <property type="match status" value="1"/>
</dbReference>
<dbReference type="GO" id="GO:0034992">
    <property type="term" value="C:microtubule organizing center attachment site"/>
    <property type="evidence" value="ECO:0007669"/>
    <property type="project" value="TreeGrafter"/>
</dbReference>
<evidence type="ECO:0000256" key="2">
    <source>
        <dbReference type="ARBA" id="ARBA00022692"/>
    </source>
</evidence>
<evidence type="ECO:0000259" key="8">
    <source>
        <dbReference type="Pfam" id="PF09779"/>
    </source>
</evidence>
<keyword evidence="4 7" id="KW-0472">Membrane</keyword>
<proteinExistence type="predicted"/>
<evidence type="ECO:0000256" key="5">
    <source>
        <dbReference type="ARBA" id="ARBA00023242"/>
    </source>
</evidence>
<comment type="subcellular location">
    <subcellularLocation>
        <location evidence="1">Nucleus inner membrane</location>
        <topology evidence="1">Multi-pass membrane protein</topology>
    </subcellularLocation>
</comment>
<organism evidence="9 10">
    <name type="scientific">Oleoguttula mirabilis</name>
    <dbReference type="NCBI Taxonomy" id="1507867"/>
    <lineage>
        <taxon>Eukaryota</taxon>
        <taxon>Fungi</taxon>
        <taxon>Dikarya</taxon>
        <taxon>Ascomycota</taxon>
        <taxon>Pezizomycotina</taxon>
        <taxon>Dothideomycetes</taxon>
        <taxon>Dothideomycetidae</taxon>
        <taxon>Mycosphaerellales</taxon>
        <taxon>Teratosphaeriaceae</taxon>
        <taxon>Oleoguttula</taxon>
    </lineage>
</organism>
<feature type="transmembrane region" description="Helical" evidence="7">
    <location>
        <begin position="253"/>
        <end position="272"/>
    </location>
</feature>
<dbReference type="PANTHER" id="PTHR28538:SF1">
    <property type="entry name" value="INTEGRAL INNER NUCLEAR MEMBRANE PROTEIN IMA1"/>
    <property type="match status" value="1"/>
</dbReference>
<evidence type="ECO:0000256" key="7">
    <source>
        <dbReference type="SAM" id="Phobius"/>
    </source>
</evidence>
<keyword evidence="2 7" id="KW-0812">Transmembrane</keyword>
<evidence type="ECO:0000256" key="6">
    <source>
        <dbReference type="SAM" id="MobiDB-lite"/>
    </source>
</evidence>
<dbReference type="InterPro" id="IPR018617">
    <property type="entry name" value="Ima1_N"/>
</dbReference>
<dbReference type="EMBL" id="JAVFHQ010000003">
    <property type="protein sequence ID" value="KAK4549696.1"/>
    <property type="molecule type" value="Genomic_DNA"/>
</dbReference>
<feature type="compositionally biased region" description="Polar residues" evidence="6">
    <location>
        <begin position="464"/>
        <end position="474"/>
    </location>
</feature>
<dbReference type="GO" id="GO:0005637">
    <property type="term" value="C:nuclear inner membrane"/>
    <property type="evidence" value="ECO:0007669"/>
    <property type="project" value="UniProtKB-SubCell"/>
</dbReference>
<dbReference type="AlphaFoldDB" id="A0AAV9JVR3"/>
<gene>
    <name evidence="9" type="ORF">LTR36_004997</name>
</gene>
<dbReference type="Proteomes" id="UP001324427">
    <property type="component" value="Unassembled WGS sequence"/>
</dbReference>
<evidence type="ECO:0000313" key="9">
    <source>
        <dbReference type="EMBL" id="KAK4549696.1"/>
    </source>
</evidence>
<feature type="region of interest" description="Disordered" evidence="6">
    <location>
        <begin position="576"/>
        <end position="601"/>
    </location>
</feature>
<feature type="region of interest" description="Disordered" evidence="6">
    <location>
        <begin position="404"/>
        <end position="474"/>
    </location>
</feature>
<dbReference type="InterPro" id="IPR042321">
    <property type="entry name" value="Ima1"/>
</dbReference>
<keyword evidence="3 7" id="KW-1133">Transmembrane helix</keyword>